<sequence>MHGNACERRLCCSYYCVSKLKNFILCFDFVCHVTKSKKIIYQEHRVISGAFGCLKNISTAHPNAMRSSIEQMEIGKTHFDPHRFYFSSLAFNPKLFGTTPDGIV</sequence>
<dbReference type="AlphaFoldDB" id="A0AB34PPJ9"/>
<protein>
    <submittedName>
        <fullName evidence="1">Uncharacterized protein</fullName>
    </submittedName>
</protein>
<evidence type="ECO:0000313" key="2">
    <source>
        <dbReference type="Proteomes" id="UP000030161"/>
    </source>
</evidence>
<dbReference type="EMBL" id="AJIX01000028">
    <property type="protein sequence ID" value="KGR08654.1"/>
    <property type="molecule type" value="Genomic_DNA"/>
</dbReference>
<reference evidence="1 2" key="1">
    <citation type="submission" date="2013-12" db="EMBL/GenBank/DDBJ databases">
        <title>The Genome Sequence of Candida albicans P78048.</title>
        <authorList>
            <consortium name="The Broad Institute Genome Sequencing Platform"/>
            <consortium name="The Broad Institute Genome Sequencing Center for Infectious Disease"/>
            <person name="Cuomo C."/>
            <person name="Bennett R."/>
            <person name="Hirakawa M."/>
            <person name="Noverr M."/>
            <person name="Mitchell A."/>
            <person name="Young S.K."/>
            <person name="Zeng Q."/>
            <person name="Gargeya S."/>
            <person name="Fitzgerald M."/>
            <person name="Abouelleil A."/>
            <person name="Alvarado L."/>
            <person name="Berlin A.M."/>
            <person name="Chapman S.B."/>
            <person name="Dewar J."/>
            <person name="Goldberg J."/>
            <person name="Griggs A."/>
            <person name="Gujja S."/>
            <person name="Hansen M."/>
            <person name="Howarth C."/>
            <person name="Imamovic A."/>
            <person name="Larimer J."/>
            <person name="McCowan C."/>
            <person name="Murphy C."/>
            <person name="Pearson M."/>
            <person name="Priest M."/>
            <person name="Roberts A."/>
            <person name="Saif S."/>
            <person name="Shea T."/>
            <person name="Sykes S."/>
            <person name="Wortman J."/>
            <person name="Nusbaum C."/>
            <person name="Birren B."/>
        </authorList>
    </citation>
    <scope>NUCLEOTIDE SEQUENCE [LARGE SCALE GENOMIC DNA]</scope>
    <source>
        <strain evidence="1 2">P78048</strain>
    </source>
</reference>
<name>A0AB34PPJ9_CANAX</name>
<dbReference type="Proteomes" id="UP000030161">
    <property type="component" value="Unassembled WGS sequence"/>
</dbReference>
<proteinExistence type="predicted"/>
<accession>A0AB34PPJ9</accession>
<organism evidence="1 2">
    <name type="scientific">Candida albicans P78048</name>
    <dbReference type="NCBI Taxonomy" id="1094989"/>
    <lineage>
        <taxon>Eukaryota</taxon>
        <taxon>Fungi</taxon>
        <taxon>Dikarya</taxon>
        <taxon>Ascomycota</taxon>
        <taxon>Saccharomycotina</taxon>
        <taxon>Pichiomycetes</taxon>
        <taxon>Debaryomycetaceae</taxon>
        <taxon>Candida/Lodderomyces clade</taxon>
        <taxon>Candida</taxon>
    </lineage>
</organism>
<comment type="caution">
    <text evidence="1">The sequence shown here is derived from an EMBL/GenBank/DDBJ whole genome shotgun (WGS) entry which is preliminary data.</text>
</comment>
<evidence type="ECO:0000313" key="1">
    <source>
        <dbReference type="EMBL" id="KGR08654.1"/>
    </source>
</evidence>
<gene>
    <name evidence="1" type="ORF">MG3_04213</name>
</gene>